<dbReference type="AlphaFoldDB" id="A0A2M3ZVA6"/>
<accession>A0A2M3ZVA6</accession>
<keyword evidence="1" id="KW-0812">Transmembrane</keyword>
<protein>
    <submittedName>
        <fullName evidence="2">Putative secreted peptide</fullName>
    </submittedName>
</protein>
<organism evidence="2">
    <name type="scientific">Anopheles braziliensis</name>
    <dbReference type="NCBI Taxonomy" id="58242"/>
    <lineage>
        <taxon>Eukaryota</taxon>
        <taxon>Metazoa</taxon>
        <taxon>Ecdysozoa</taxon>
        <taxon>Arthropoda</taxon>
        <taxon>Hexapoda</taxon>
        <taxon>Insecta</taxon>
        <taxon>Pterygota</taxon>
        <taxon>Neoptera</taxon>
        <taxon>Endopterygota</taxon>
        <taxon>Diptera</taxon>
        <taxon>Nematocera</taxon>
        <taxon>Culicoidea</taxon>
        <taxon>Culicidae</taxon>
        <taxon>Anophelinae</taxon>
        <taxon>Anopheles</taxon>
    </lineage>
</organism>
<proteinExistence type="predicted"/>
<sequence>MKTMCSVLPSPALFFLQHFLFAKNGQRNTMNYILGHVPFFIPYFCHFLLFPKFYQHSSHNVAFAEGLLTLLIPSRFGENHGTTLPSRETNYPLLIIFGRTK</sequence>
<keyword evidence="1" id="KW-0472">Membrane</keyword>
<reference evidence="2" key="1">
    <citation type="submission" date="2018-01" db="EMBL/GenBank/DDBJ databases">
        <title>An insight into the sialome of Amazonian anophelines.</title>
        <authorList>
            <person name="Ribeiro J.M."/>
            <person name="Scarpassa V."/>
            <person name="Calvo E."/>
        </authorList>
    </citation>
    <scope>NUCLEOTIDE SEQUENCE</scope>
    <source>
        <tissue evidence="2">Salivary glands</tissue>
    </source>
</reference>
<dbReference type="EMBL" id="GGFM01011674">
    <property type="protein sequence ID" value="MBW32425.1"/>
    <property type="molecule type" value="Transcribed_RNA"/>
</dbReference>
<keyword evidence="1" id="KW-1133">Transmembrane helix</keyword>
<evidence type="ECO:0000313" key="2">
    <source>
        <dbReference type="EMBL" id="MBW32425.1"/>
    </source>
</evidence>
<name>A0A2M3ZVA6_9DIPT</name>
<evidence type="ECO:0000256" key="1">
    <source>
        <dbReference type="SAM" id="Phobius"/>
    </source>
</evidence>
<feature type="transmembrane region" description="Helical" evidence="1">
    <location>
        <begin position="32"/>
        <end position="50"/>
    </location>
</feature>